<comment type="caution">
    <text evidence="1">The sequence shown here is derived from an EMBL/GenBank/DDBJ whole genome shotgun (WGS) entry which is preliminary data.</text>
</comment>
<evidence type="ECO:0000313" key="1">
    <source>
        <dbReference type="EMBL" id="KAG8634808.1"/>
    </source>
</evidence>
<name>A0ACB7G507_MANES</name>
<sequence>MEDAKHPRLILHEFLSLDECKELEFIHKSSSTSQRLLHHSLSSHRYELSHFIIPFVPIREKVEEFFGC</sequence>
<dbReference type="Proteomes" id="UP000091857">
    <property type="component" value="Chromosome 17"/>
</dbReference>
<protein>
    <submittedName>
        <fullName evidence="1">Uncharacterized protein</fullName>
    </submittedName>
</protein>
<evidence type="ECO:0000313" key="2">
    <source>
        <dbReference type="Proteomes" id="UP000091857"/>
    </source>
</evidence>
<proteinExistence type="predicted"/>
<reference evidence="2" key="1">
    <citation type="journal article" date="2016" name="Nat. Biotechnol.">
        <title>Sequencing wild and cultivated cassava and related species reveals extensive interspecific hybridization and genetic diversity.</title>
        <authorList>
            <person name="Bredeson J.V."/>
            <person name="Lyons J.B."/>
            <person name="Prochnik S.E."/>
            <person name="Wu G.A."/>
            <person name="Ha C.M."/>
            <person name="Edsinger-Gonzales E."/>
            <person name="Grimwood J."/>
            <person name="Schmutz J."/>
            <person name="Rabbi I.Y."/>
            <person name="Egesi C."/>
            <person name="Nauluvula P."/>
            <person name="Lebot V."/>
            <person name="Ndunguru J."/>
            <person name="Mkamilo G."/>
            <person name="Bart R.S."/>
            <person name="Setter T.L."/>
            <person name="Gleadow R.M."/>
            <person name="Kulakow P."/>
            <person name="Ferguson M.E."/>
            <person name="Rounsley S."/>
            <person name="Rokhsar D.S."/>
        </authorList>
    </citation>
    <scope>NUCLEOTIDE SEQUENCE [LARGE SCALE GENOMIC DNA]</scope>
    <source>
        <strain evidence="2">cv. AM560-2</strain>
    </source>
</reference>
<keyword evidence="2" id="KW-1185">Reference proteome</keyword>
<organism evidence="1 2">
    <name type="scientific">Manihot esculenta</name>
    <name type="common">Cassava</name>
    <name type="synonym">Jatropha manihot</name>
    <dbReference type="NCBI Taxonomy" id="3983"/>
    <lineage>
        <taxon>Eukaryota</taxon>
        <taxon>Viridiplantae</taxon>
        <taxon>Streptophyta</taxon>
        <taxon>Embryophyta</taxon>
        <taxon>Tracheophyta</taxon>
        <taxon>Spermatophyta</taxon>
        <taxon>Magnoliopsida</taxon>
        <taxon>eudicotyledons</taxon>
        <taxon>Gunneridae</taxon>
        <taxon>Pentapetalae</taxon>
        <taxon>rosids</taxon>
        <taxon>fabids</taxon>
        <taxon>Malpighiales</taxon>
        <taxon>Euphorbiaceae</taxon>
        <taxon>Crotonoideae</taxon>
        <taxon>Manihoteae</taxon>
        <taxon>Manihot</taxon>
    </lineage>
</organism>
<accession>A0ACB7G507</accession>
<dbReference type="EMBL" id="CM004403">
    <property type="protein sequence ID" value="KAG8634808.1"/>
    <property type="molecule type" value="Genomic_DNA"/>
</dbReference>
<gene>
    <name evidence="1" type="ORF">MANES_17G089020v8</name>
</gene>